<keyword evidence="1" id="KW-0614">Plasmid</keyword>
<accession>A0ABN6RML5</accession>
<gene>
    <name evidence="1" type="ORF">DAETH_45210</name>
</gene>
<dbReference type="RefSeq" id="WP_264778802.1">
    <property type="nucleotide sequence ID" value="NZ_AP026563.1"/>
</dbReference>
<dbReference type="EMBL" id="AP026563">
    <property type="protein sequence ID" value="BDP44552.1"/>
    <property type="molecule type" value="Genomic_DNA"/>
</dbReference>
<protein>
    <submittedName>
        <fullName evidence="1">Uncharacterized protein</fullName>
    </submittedName>
</protein>
<proteinExistence type="predicted"/>
<dbReference type="Proteomes" id="UP001064971">
    <property type="component" value="Plasmid pDAETH-3"/>
</dbReference>
<keyword evidence="2" id="KW-1185">Reference proteome</keyword>
<name>A0ABN6RML5_9DEIO</name>
<reference evidence="1" key="1">
    <citation type="submission" date="2022-07" db="EMBL/GenBank/DDBJ databases">
        <title>Complete Genome Sequence of the Radioresistant Bacterium Deinococcus aetherius ST0316, Isolated from the Air Dust collected in Lower Stratosphere above Japan.</title>
        <authorList>
            <person name="Satoh K."/>
            <person name="Hagiwara K."/>
            <person name="Katsumata K."/>
            <person name="Kubo A."/>
            <person name="Yokobori S."/>
            <person name="Yamagishi A."/>
            <person name="Oono Y."/>
            <person name="Narumi I."/>
        </authorList>
    </citation>
    <scope>NUCLEOTIDE SEQUENCE</scope>
    <source>
        <strain evidence="1">ST0316</strain>
        <plasmid evidence="1">pDAETH-3</plasmid>
    </source>
</reference>
<evidence type="ECO:0000313" key="1">
    <source>
        <dbReference type="EMBL" id="BDP44552.1"/>
    </source>
</evidence>
<sequence length="87" mass="9839">MGGPDEMDESWPEGAVTVRCGGTKFRVEYLRLDRRTAVVSLVFDEWSPALGDSVRLLDGTAKRWATVCSVWVSPRAQRVELHLDFTR</sequence>
<geneLocation type="plasmid" evidence="1 2">
    <name>pDAETH-3</name>
</geneLocation>
<organism evidence="1 2">
    <name type="scientific">Deinococcus aetherius</name>
    <dbReference type="NCBI Taxonomy" id="200252"/>
    <lineage>
        <taxon>Bacteria</taxon>
        <taxon>Thermotogati</taxon>
        <taxon>Deinococcota</taxon>
        <taxon>Deinococci</taxon>
        <taxon>Deinococcales</taxon>
        <taxon>Deinococcaceae</taxon>
        <taxon>Deinococcus</taxon>
    </lineage>
</organism>
<evidence type="ECO:0000313" key="2">
    <source>
        <dbReference type="Proteomes" id="UP001064971"/>
    </source>
</evidence>